<dbReference type="GO" id="GO:0000976">
    <property type="term" value="F:transcription cis-regulatory region binding"/>
    <property type="evidence" value="ECO:0007669"/>
    <property type="project" value="TreeGrafter"/>
</dbReference>
<dbReference type="AlphaFoldDB" id="A0A1I2G4H7"/>
<evidence type="ECO:0000256" key="2">
    <source>
        <dbReference type="ARBA" id="ARBA00023125"/>
    </source>
</evidence>
<feature type="DNA-binding region" description="H-T-H motif" evidence="4">
    <location>
        <begin position="36"/>
        <end position="55"/>
    </location>
</feature>
<dbReference type="Pfam" id="PF00440">
    <property type="entry name" value="TetR_N"/>
    <property type="match status" value="1"/>
</dbReference>
<dbReference type="GO" id="GO:0003700">
    <property type="term" value="F:DNA-binding transcription factor activity"/>
    <property type="evidence" value="ECO:0007669"/>
    <property type="project" value="TreeGrafter"/>
</dbReference>
<accession>A0A1I2G4H7</accession>
<dbReference type="EMBL" id="FONV01000006">
    <property type="protein sequence ID" value="SFF11907.1"/>
    <property type="molecule type" value="Genomic_DNA"/>
</dbReference>
<dbReference type="InterPro" id="IPR001647">
    <property type="entry name" value="HTH_TetR"/>
</dbReference>
<dbReference type="Pfam" id="PF17754">
    <property type="entry name" value="TetR_C_14"/>
    <property type="match status" value="1"/>
</dbReference>
<dbReference type="InterPro" id="IPR050109">
    <property type="entry name" value="HTH-type_TetR-like_transc_reg"/>
</dbReference>
<keyword evidence="2 4" id="KW-0238">DNA-binding</keyword>
<dbReference type="STRING" id="35752.SAMN05421541_106175"/>
<proteinExistence type="predicted"/>
<evidence type="ECO:0000259" key="6">
    <source>
        <dbReference type="PROSITE" id="PS50977"/>
    </source>
</evidence>
<dbReference type="OrthoDB" id="8688418at2"/>
<evidence type="ECO:0000313" key="7">
    <source>
        <dbReference type="EMBL" id="SFF11907.1"/>
    </source>
</evidence>
<dbReference type="InterPro" id="IPR041347">
    <property type="entry name" value="MftR_C"/>
</dbReference>
<dbReference type="RefSeq" id="WP_093615104.1">
    <property type="nucleotide sequence ID" value="NZ_BOMT01000023.1"/>
</dbReference>
<feature type="compositionally biased region" description="Pro residues" evidence="5">
    <location>
        <begin position="265"/>
        <end position="276"/>
    </location>
</feature>
<feature type="compositionally biased region" description="Pro residues" evidence="5">
    <location>
        <begin position="205"/>
        <end position="214"/>
    </location>
</feature>
<evidence type="ECO:0000256" key="5">
    <source>
        <dbReference type="SAM" id="MobiDB-lite"/>
    </source>
</evidence>
<evidence type="ECO:0000256" key="3">
    <source>
        <dbReference type="ARBA" id="ARBA00023163"/>
    </source>
</evidence>
<name>A0A1I2G4H7_9ACTN</name>
<dbReference type="InterPro" id="IPR009057">
    <property type="entry name" value="Homeodomain-like_sf"/>
</dbReference>
<sequence>MTDDPGLRERKKQATKEALRQAALRLATTREWDQVRVEDIAAEAGVSTRTFNNYFATKEEVFLASAEERAMQTVAALDARPASEPLWTAVITAVVDTFAGRPSPDVAAAREMVAPRALFGEQLKAFAVVERALGEAVGLRIGRQDIYPRLVAAAAVGTVRVAFTHWLRSGAREAFPAVLRDALEQVAAGLPEPAGPVSPAGPAGPSRPPGPAGPAGPVRLSEPAGPASPAGPAGPSRPPGPAGPAGSVRLSEPAGPAEPAEPAGLPGPPGPGRLSG</sequence>
<feature type="domain" description="HTH tetR-type" evidence="6">
    <location>
        <begin position="13"/>
        <end position="73"/>
    </location>
</feature>
<feature type="compositionally biased region" description="Low complexity" evidence="5">
    <location>
        <begin position="244"/>
        <end position="264"/>
    </location>
</feature>
<evidence type="ECO:0000256" key="1">
    <source>
        <dbReference type="ARBA" id="ARBA00023015"/>
    </source>
</evidence>
<dbReference type="PANTHER" id="PTHR30055:SF238">
    <property type="entry name" value="MYCOFACTOCIN BIOSYNTHESIS TRANSCRIPTIONAL REGULATOR MFTR-RELATED"/>
    <property type="match status" value="1"/>
</dbReference>
<protein>
    <submittedName>
        <fullName evidence="7">DNA-binding transcriptional regulator, AcrR family</fullName>
    </submittedName>
</protein>
<organism evidence="7 8">
    <name type="scientific">Actinoplanes philippinensis</name>
    <dbReference type="NCBI Taxonomy" id="35752"/>
    <lineage>
        <taxon>Bacteria</taxon>
        <taxon>Bacillati</taxon>
        <taxon>Actinomycetota</taxon>
        <taxon>Actinomycetes</taxon>
        <taxon>Micromonosporales</taxon>
        <taxon>Micromonosporaceae</taxon>
        <taxon>Actinoplanes</taxon>
    </lineage>
</organism>
<dbReference type="PROSITE" id="PS50977">
    <property type="entry name" value="HTH_TETR_2"/>
    <property type="match status" value="1"/>
</dbReference>
<dbReference type="Proteomes" id="UP000199645">
    <property type="component" value="Unassembled WGS sequence"/>
</dbReference>
<evidence type="ECO:0000313" key="8">
    <source>
        <dbReference type="Proteomes" id="UP000199645"/>
    </source>
</evidence>
<dbReference type="Gene3D" id="1.10.357.10">
    <property type="entry name" value="Tetracycline Repressor, domain 2"/>
    <property type="match status" value="1"/>
</dbReference>
<dbReference type="Gene3D" id="1.10.10.60">
    <property type="entry name" value="Homeodomain-like"/>
    <property type="match status" value="1"/>
</dbReference>
<evidence type="ECO:0000256" key="4">
    <source>
        <dbReference type="PROSITE-ProRule" id="PRU00335"/>
    </source>
</evidence>
<keyword evidence="3" id="KW-0804">Transcription</keyword>
<keyword evidence="1" id="KW-0805">Transcription regulation</keyword>
<keyword evidence="8" id="KW-1185">Reference proteome</keyword>
<gene>
    <name evidence="7" type="ORF">SAMN05421541_106175</name>
</gene>
<feature type="compositionally biased region" description="Low complexity" evidence="5">
    <location>
        <begin position="215"/>
        <end position="234"/>
    </location>
</feature>
<dbReference type="SUPFAM" id="SSF46689">
    <property type="entry name" value="Homeodomain-like"/>
    <property type="match status" value="1"/>
</dbReference>
<feature type="compositionally biased region" description="Low complexity" evidence="5">
    <location>
        <begin position="195"/>
        <end position="204"/>
    </location>
</feature>
<dbReference type="PANTHER" id="PTHR30055">
    <property type="entry name" value="HTH-TYPE TRANSCRIPTIONAL REGULATOR RUTR"/>
    <property type="match status" value="1"/>
</dbReference>
<feature type="region of interest" description="Disordered" evidence="5">
    <location>
        <begin position="190"/>
        <end position="276"/>
    </location>
</feature>
<reference evidence="7 8" key="1">
    <citation type="submission" date="2016-10" db="EMBL/GenBank/DDBJ databases">
        <authorList>
            <person name="de Groot N.N."/>
        </authorList>
    </citation>
    <scope>NUCLEOTIDE SEQUENCE [LARGE SCALE GENOMIC DNA]</scope>
    <source>
        <strain evidence="7 8">DSM 43019</strain>
    </source>
</reference>